<dbReference type="EC" id="1.6.99.-" evidence="7"/>
<accession>A0A7K0CTB1</accession>
<dbReference type="PANTHER" id="PTHR43706">
    <property type="entry name" value="NADH DEHYDROGENASE"/>
    <property type="match status" value="1"/>
</dbReference>
<gene>
    <name evidence="7" type="ORF">SRB5_69030</name>
</gene>
<dbReference type="Pfam" id="PF07992">
    <property type="entry name" value="Pyr_redox_2"/>
    <property type="match status" value="1"/>
</dbReference>
<dbReference type="SUPFAM" id="SSF51905">
    <property type="entry name" value="FAD/NAD(P)-binding domain"/>
    <property type="match status" value="2"/>
</dbReference>
<dbReference type="GO" id="GO:0003954">
    <property type="term" value="F:NADH dehydrogenase activity"/>
    <property type="evidence" value="ECO:0007669"/>
    <property type="project" value="InterPro"/>
</dbReference>
<dbReference type="PRINTS" id="PR00368">
    <property type="entry name" value="FADPNR"/>
</dbReference>
<dbReference type="OrthoDB" id="9781621at2"/>
<keyword evidence="2" id="KW-0285">Flavoprotein</keyword>
<proteinExistence type="inferred from homology"/>
<dbReference type="EMBL" id="WEGJ01000066">
    <property type="protein sequence ID" value="MQY16701.1"/>
    <property type="molecule type" value="Genomic_DNA"/>
</dbReference>
<keyword evidence="3" id="KW-0274">FAD</keyword>
<protein>
    <submittedName>
        <fullName evidence="7">NADH dehydrogenase-like protein</fullName>
        <ecNumber evidence="7">1.6.99.-</ecNumber>
    </submittedName>
</protein>
<evidence type="ECO:0000256" key="2">
    <source>
        <dbReference type="ARBA" id="ARBA00022630"/>
    </source>
</evidence>
<dbReference type="Proteomes" id="UP000466345">
    <property type="component" value="Unassembled WGS sequence"/>
</dbReference>
<comment type="similarity">
    <text evidence="1">Belongs to the NADH dehydrogenase family.</text>
</comment>
<dbReference type="AlphaFoldDB" id="A0A7K0CTB1"/>
<evidence type="ECO:0000256" key="4">
    <source>
        <dbReference type="ARBA" id="ARBA00023002"/>
    </source>
</evidence>
<evidence type="ECO:0000259" key="6">
    <source>
        <dbReference type="Pfam" id="PF07992"/>
    </source>
</evidence>
<feature type="domain" description="FAD/NAD(P)-binding" evidence="6">
    <location>
        <begin position="7"/>
        <end position="336"/>
    </location>
</feature>
<reference evidence="7 8" key="1">
    <citation type="submission" date="2019-10" db="EMBL/GenBank/DDBJ databases">
        <title>Streptomyces smaragdinus sp. nov. and Streptomyces fabii sp. nov., isolated from the gut of fungus growing-termite Macrotermes natalensis.</title>
        <authorList>
            <person name="Schwitalla J."/>
            <person name="Benndorf R."/>
            <person name="Martin K."/>
            <person name="De Beer W."/>
            <person name="Kaster A.-K."/>
            <person name="Vollmers J."/>
            <person name="Poulsen M."/>
            <person name="Beemelmanns C."/>
        </authorList>
    </citation>
    <scope>NUCLEOTIDE SEQUENCE [LARGE SCALE GENOMIC DNA]</scope>
    <source>
        <strain evidence="7 8">RB5</strain>
    </source>
</reference>
<dbReference type="InterPro" id="IPR045024">
    <property type="entry name" value="NDH-2"/>
</dbReference>
<evidence type="ECO:0000256" key="1">
    <source>
        <dbReference type="ARBA" id="ARBA00005272"/>
    </source>
</evidence>
<dbReference type="InterPro" id="IPR023753">
    <property type="entry name" value="FAD/NAD-binding_dom"/>
</dbReference>
<evidence type="ECO:0000256" key="5">
    <source>
        <dbReference type="ARBA" id="ARBA00023027"/>
    </source>
</evidence>
<organism evidence="7 8">
    <name type="scientific">Streptomyces smaragdinus</name>
    <dbReference type="NCBI Taxonomy" id="2585196"/>
    <lineage>
        <taxon>Bacteria</taxon>
        <taxon>Bacillati</taxon>
        <taxon>Actinomycetota</taxon>
        <taxon>Actinomycetes</taxon>
        <taxon>Kitasatosporales</taxon>
        <taxon>Streptomycetaceae</taxon>
        <taxon>Streptomyces</taxon>
    </lineage>
</organism>
<dbReference type="Gene3D" id="3.50.50.100">
    <property type="match status" value="1"/>
</dbReference>
<comment type="caution">
    <text evidence="7">The sequence shown here is derived from an EMBL/GenBank/DDBJ whole genome shotgun (WGS) entry which is preliminary data.</text>
</comment>
<evidence type="ECO:0000313" key="8">
    <source>
        <dbReference type="Proteomes" id="UP000466345"/>
    </source>
</evidence>
<keyword evidence="5" id="KW-0520">NAD</keyword>
<sequence length="448" mass="48914">MSDRPARILVVGGGYVGMYTALRLQRLLKPGEAHVTVVSPDPYMTYQPFLPEAAAGLISPRHVVVPLRRVLNRCTVVAGDVMSVDHAARTAQVETLASREAGTGPAPVAYDQLVLCPGSVSRVLPVPGLAEHGIGFKSVEEAIGLRNHVLEQLDIASSTRDVAARQAALTFVFVGGGYAGVEALAELEDMARYACRYYHNIRPEEMKWTLVEASDRVLPEVGPQLGVYTVRELRRRGIDVRLETRLESCTDRVIALSDGARFSARTLVWTAGVRPHPVLAETGLPLDDRGRLTCTPSLRVDGVEDAWSAGDAAAVPDLTRPGELCPPNAQHAVRQARTLAANVAATLRGGTVKDYRHRYAGSVASLGLHKGVAHVYGRKLKGYPAWLMHRTYHLSRVPTVNRKARVAAEWTLAGLFKREIVSLGSLEKPRAEFELVAESVRRPERDER</sequence>
<keyword evidence="8" id="KW-1185">Reference proteome</keyword>
<name>A0A7K0CTB1_9ACTN</name>
<evidence type="ECO:0000256" key="3">
    <source>
        <dbReference type="ARBA" id="ARBA00022827"/>
    </source>
</evidence>
<dbReference type="PANTHER" id="PTHR43706:SF45">
    <property type="entry name" value="NADH DEHYDROGENASE-LIKE PROTEIN RV1812C"/>
    <property type="match status" value="1"/>
</dbReference>
<dbReference type="InterPro" id="IPR036188">
    <property type="entry name" value="FAD/NAD-bd_sf"/>
</dbReference>
<evidence type="ECO:0000313" key="7">
    <source>
        <dbReference type="EMBL" id="MQY16701.1"/>
    </source>
</evidence>
<keyword evidence="4 7" id="KW-0560">Oxidoreductase</keyword>
<dbReference type="RefSeq" id="WP_153457616.1">
    <property type="nucleotide sequence ID" value="NZ_WEGJ01000066.1"/>
</dbReference>